<dbReference type="InterPro" id="IPR021911">
    <property type="entry name" value="ATAD3_N"/>
</dbReference>
<dbReference type="Gene3D" id="1.20.120.20">
    <property type="entry name" value="Apolipoprotein"/>
    <property type="match status" value="1"/>
</dbReference>
<dbReference type="PANTHER" id="PTHR23075">
    <property type="entry name" value="PUTATIVE ATP-ASE"/>
    <property type="match status" value="1"/>
</dbReference>
<dbReference type="InterPro" id="IPR027417">
    <property type="entry name" value="P-loop_NTPase"/>
</dbReference>
<dbReference type="AlphaFoldDB" id="A0A9Q1AKA1"/>
<feature type="domain" description="ATPase family AAA" evidence="3">
    <location>
        <begin position="38"/>
        <end position="74"/>
    </location>
</feature>
<dbReference type="Gene3D" id="1.10.8.60">
    <property type="match status" value="1"/>
</dbReference>
<reference evidence="4" key="1">
    <citation type="submission" date="2022-11" db="EMBL/GenBank/DDBJ databases">
        <authorList>
            <person name="Hyden B.L."/>
            <person name="Feng K."/>
            <person name="Yates T."/>
            <person name="Jawdy S."/>
            <person name="Smart L.B."/>
            <person name="Muchero W."/>
        </authorList>
    </citation>
    <scope>NUCLEOTIDE SEQUENCE</scope>
    <source>
        <tissue evidence="4">Shoot tip</tissue>
    </source>
</reference>
<dbReference type="GO" id="GO:0008270">
    <property type="term" value="F:zinc ion binding"/>
    <property type="evidence" value="ECO:0007669"/>
    <property type="project" value="TreeGrafter"/>
</dbReference>
<dbReference type="GO" id="GO:0005739">
    <property type="term" value="C:mitochondrion"/>
    <property type="evidence" value="ECO:0007669"/>
    <property type="project" value="TreeGrafter"/>
</dbReference>
<comment type="caution">
    <text evidence="4">The sequence shown here is derived from an EMBL/GenBank/DDBJ whole genome shotgun (WGS) entry which is preliminary data.</text>
</comment>
<feature type="domain" description="ATPase family AAA" evidence="3">
    <location>
        <begin position="102"/>
        <end position="149"/>
    </location>
</feature>
<dbReference type="GO" id="GO:0007005">
    <property type="term" value="P:mitochondrion organization"/>
    <property type="evidence" value="ECO:0007669"/>
    <property type="project" value="TreeGrafter"/>
</dbReference>
<dbReference type="Gene3D" id="3.40.50.300">
    <property type="entry name" value="P-loop containing nucleotide triphosphate hydrolases"/>
    <property type="match status" value="1"/>
</dbReference>
<keyword evidence="2" id="KW-0067">ATP-binding</keyword>
<dbReference type="SUPFAM" id="SSF52540">
    <property type="entry name" value="P-loop containing nucleoside triphosphate hydrolases"/>
    <property type="match status" value="1"/>
</dbReference>
<name>A0A9Q1AKA1_SALPP</name>
<dbReference type="OrthoDB" id="20872at2759"/>
<evidence type="ECO:0000313" key="4">
    <source>
        <dbReference type="EMBL" id="KAJ6774540.1"/>
    </source>
</evidence>
<keyword evidence="5" id="KW-1185">Reference proteome</keyword>
<sequence>MQTSPTFSFSFQLMSASRLSATVAAVAAVSTFQNCAPERAGFDPEALERGAKALREINSSPHAKQVFDFMRKQDPGSTMTLRWNCPRNITDEYLLNTLMVKAKNGLLQLIQTFSHIEGGFRTLLTDQSKLIMTVGGATTLAARIYTTRHNIVEDMAEFIDHWRNSMHISEAQQSALNALFFCSGDQLKDKVLALTTNKPGDLDSAITDRINEVIEFPLPGGSLFKRPQKITVYTISEDVIREAAKKTEGFSGREIAKLMASVQAAVYGRPDFNCLVFNRDRSMGRVLNPVRIGNITIETDVKNEWSRRSRKTFVFDLEGKKREIMEKRVVVTMIMVVVLWVEGGWCWSAGSTTEDLMENTKERVNLAAEGARIKAEEMKHGAAETMQDAEEKGKSWTGWVYEKFTDGIGLDQENAREGAQNLMDRAGDAASKTTDTMNSVASETSKYASQKAVEAAEMAHEKAGDIKDFASEKASRAKQMASNIKASDAKERISGAMEYGKDNLEDAYDEVKEKWSIAKDKVLDGANNMGGTVDEALRNAKDKAANAFGDASQKMNVVTDEAYDAKEGMGEAVNYGRNRASDAYNKASNSASDWANDAKEAVSGAMEYGRDRASDAYDEARKYAKEDSKMASEKAGDAKDAISGAMWYGKEKASDAYDVAKENIHRTANIASEKANEAKEAAAGAMGSGREGERDGFDEAKNQIGEAYVSAKDTVTDQAKTNYEAAKEKLSEATGDLGDKMRREVADL</sequence>
<dbReference type="Pfam" id="PF12037">
    <property type="entry name" value="ATAD3_N"/>
    <property type="match status" value="2"/>
</dbReference>
<dbReference type="Gene3D" id="6.10.140.1430">
    <property type="match status" value="1"/>
</dbReference>
<dbReference type="GO" id="GO:0005524">
    <property type="term" value="F:ATP binding"/>
    <property type="evidence" value="ECO:0007669"/>
    <property type="project" value="UniProtKB-KW"/>
</dbReference>
<proteinExistence type="predicted"/>
<dbReference type="EMBL" id="JAPFFK010000002">
    <property type="protein sequence ID" value="KAJ6774540.1"/>
    <property type="molecule type" value="Genomic_DNA"/>
</dbReference>
<dbReference type="PANTHER" id="PTHR23075:SF13">
    <property type="entry name" value="AAA-TYPE ATPASE FAMILY PROTEIN"/>
    <property type="match status" value="1"/>
</dbReference>
<accession>A0A9Q1AKA1</accession>
<dbReference type="Proteomes" id="UP001151532">
    <property type="component" value="Chromosome 5"/>
</dbReference>
<evidence type="ECO:0000259" key="3">
    <source>
        <dbReference type="Pfam" id="PF12037"/>
    </source>
</evidence>
<protein>
    <submittedName>
        <fullName evidence="4">ATP-ASE</fullName>
    </submittedName>
</protein>
<evidence type="ECO:0000256" key="1">
    <source>
        <dbReference type="ARBA" id="ARBA00022741"/>
    </source>
</evidence>
<evidence type="ECO:0000256" key="2">
    <source>
        <dbReference type="ARBA" id="ARBA00022840"/>
    </source>
</evidence>
<reference evidence="4" key="2">
    <citation type="journal article" date="2023" name="Int. J. Mol. Sci.">
        <title>De Novo Assembly and Annotation of 11 Diverse Shrub Willow (Salix) Genomes Reveals Novel Gene Organization in Sex-Linked Regions.</title>
        <authorList>
            <person name="Hyden B."/>
            <person name="Feng K."/>
            <person name="Yates T.B."/>
            <person name="Jawdy S."/>
            <person name="Cereghino C."/>
            <person name="Smart L.B."/>
            <person name="Muchero W."/>
        </authorList>
    </citation>
    <scope>NUCLEOTIDE SEQUENCE</scope>
    <source>
        <tissue evidence="4">Shoot tip</tissue>
    </source>
</reference>
<evidence type="ECO:0000313" key="5">
    <source>
        <dbReference type="Proteomes" id="UP001151532"/>
    </source>
</evidence>
<keyword evidence="1" id="KW-0547">Nucleotide-binding</keyword>
<gene>
    <name evidence="4" type="ORF">OIU79_017857</name>
</gene>
<organism evidence="4 5">
    <name type="scientific">Salix purpurea</name>
    <name type="common">Purple osier willow</name>
    <dbReference type="NCBI Taxonomy" id="77065"/>
    <lineage>
        <taxon>Eukaryota</taxon>
        <taxon>Viridiplantae</taxon>
        <taxon>Streptophyta</taxon>
        <taxon>Embryophyta</taxon>
        <taxon>Tracheophyta</taxon>
        <taxon>Spermatophyta</taxon>
        <taxon>Magnoliopsida</taxon>
        <taxon>eudicotyledons</taxon>
        <taxon>Gunneridae</taxon>
        <taxon>Pentapetalae</taxon>
        <taxon>rosids</taxon>
        <taxon>fabids</taxon>
        <taxon>Malpighiales</taxon>
        <taxon>Salicaceae</taxon>
        <taxon>Saliceae</taxon>
        <taxon>Salix</taxon>
    </lineage>
</organism>